<evidence type="ECO:0000313" key="6">
    <source>
        <dbReference type="Proteomes" id="UP001180487"/>
    </source>
</evidence>
<evidence type="ECO:0000313" key="5">
    <source>
        <dbReference type="EMBL" id="MDR7378343.1"/>
    </source>
</evidence>
<organism evidence="5 6">
    <name type="scientific">Rhodoferax ferrireducens</name>
    <dbReference type="NCBI Taxonomy" id="192843"/>
    <lineage>
        <taxon>Bacteria</taxon>
        <taxon>Pseudomonadati</taxon>
        <taxon>Pseudomonadota</taxon>
        <taxon>Betaproteobacteria</taxon>
        <taxon>Burkholderiales</taxon>
        <taxon>Comamonadaceae</taxon>
        <taxon>Rhodoferax</taxon>
    </lineage>
</organism>
<feature type="domain" description="Glycosyltransferase 2-like" evidence="3">
    <location>
        <begin position="8"/>
        <end position="130"/>
    </location>
</feature>
<name>A0ABU2CAI5_9BURK</name>
<accession>A0ABU2CAI5</accession>
<sequence length="282" mass="31690">MALKIALVVLTYNRANALLAVLRSLASQCGPGHSVWIADDGSRPEQVDAMRLGMPSFACPVHHVWHPDVGFTAARARNLAAAQSDADYLIFLDGDCVPNAAFIAQHLLLAQTGAFVNGSRVLLNENVTRLVEQNALDLLQLGAVDWVRMRWSGESNKLLHLLHWPSAPFRTSTEFRWKGIRSCNFAVWSKDFRAVNGFDESFNGWGHEDADLVLRLHHHGMQRKNGFWGTEVYHLWHRENARDQESINRQRVLARMQGAQVKADVGLDQLADRQGVQVTRIN</sequence>
<dbReference type="InterPro" id="IPR050834">
    <property type="entry name" value="Glycosyltransf_2"/>
</dbReference>
<dbReference type="Pfam" id="PF02709">
    <property type="entry name" value="Glyco_transf_7C"/>
    <property type="match status" value="1"/>
</dbReference>
<evidence type="ECO:0000256" key="2">
    <source>
        <dbReference type="SAM" id="SignalP"/>
    </source>
</evidence>
<dbReference type="InterPro" id="IPR027791">
    <property type="entry name" value="Galactosyl_T_C"/>
</dbReference>
<dbReference type="PANTHER" id="PTHR43685">
    <property type="entry name" value="GLYCOSYLTRANSFERASE"/>
    <property type="match status" value="1"/>
</dbReference>
<feature type="signal peptide" evidence="2">
    <location>
        <begin position="1"/>
        <end position="17"/>
    </location>
</feature>
<evidence type="ECO:0000256" key="1">
    <source>
        <dbReference type="ARBA" id="ARBA00022679"/>
    </source>
</evidence>
<feature type="chain" id="PRO_5045920578" evidence="2">
    <location>
        <begin position="18"/>
        <end position="282"/>
    </location>
</feature>
<feature type="domain" description="Galactosyltransferase C-terminal" evidence="4">
    <location>
        <begin position="174"/>
        <end position="222"/>
    </location>
</feature>
<dbReference type="SUPFAM" id="SSF53448">
    <property type="entry name" value="Nucleotide-diphospho-sugar transferases"/>
    <property type="match status" value="1"/>
</dbReference>
<evidence type="ECO:0000259" key="3">
    <source>
        <dbReference type="Pfam" id="PF00535"/>
    </source>
</evidence>
<keyword evidence="2" id="KW-0732">Signal</keyword>
<proteinExistence type="predicted"/>
<dbReference type="Proteomes" id="UP001180487">
    <property type="component" value="Unassembled WGS sequence"/>
</dbReference>
<evidence type="ECO:0000259" key="4">
    <source>
        <dbReference type="Pfam" id="PF02709"/>
    </source>
</evidence>
<gene>
    <name evidence="5" type="ORF">J2X19_003022</name>
</gene>
<comment type="caution">
    <text evidence="5">The sequence shown here is derived from an EMBL/GenBank/DDBJ whole genome shotgun (WGS) entry which is preliminary data.</text>
</comment>
<reference evidence="5 6" key="1">
    <citation type="submission" date="2023-07" db="EMBL/GenBank/DDBJ databases">
        <title>Sorghum-associated microbial communities from plants grown in Nebraska, USA.</title>
        <authorList>
            <person name="Schachtman D."/>
        </authorList>
    </citation>
    <scope>NUCLEOTIDE SEQUENCE [LARGE SCALE GENOMIC DNA]</scope>
    <source>
        <strain evidence="5 6">BE313</strain>
    </source>
</reference>
<dbReference type="RefSeq" id="WP_310374360.1">
    <property type="nucleotide sequence ID" value="NZ_JAVDXT010000002.1"/>
</dbReference>
<dbReference type="Pfam" id="PF00535">
    <property type="entry name" value="Glycos_transf_2"/>
    <property type="match status" value="1"/>
</dbReference>
<dbReference type="InterPro" id="IPR001173">
    <property type="entry name" value="Glyco_trans_2-like"/>
</dbReference>
<dbReference type="EMBL" id="JAVDXT010000002">
    <property type="protein sequence ID" value="MDR7378343.1"/>
    <property type="molecule type" value="Genomic_DNA"/>
</dbReference>
<dbReference type="Gene3D" id="3.90.550.10">
    <property type="entry name" value="Spore Coat Polysaccharide Biosynthesis Protein SpsA, Chain A"/>
    <property type="match status" value="1"/>
</dbReference>
<keyword evidence="1" id="KW-0808">Transferase</keyword>
<dbReference type="PANTHER" id="PTHR43685:SF2">
    <property type="entry name" value="GLYCOSYLTRANSFERASE 2-LIKE DOMAIN-CONTAINING PROTEIN"/>
    <property type="match status" value="1"/>
</dbReference>
<protein>
    <submittedName>
        <fullName evidence="5">GT2 family glycosyltransferase</fullName>
    </submittedName>
</protein>
<keyword evidence="6" id="KW-1185">Reference proteome</keyword>
<dbReference type="InterPro" id="IPR029044">
    <property type="entry name" value="Nucleotide-diphossugar_trans"/>
</dbReference>